<proteinExistence type="predicted"/>
<name>A0A2P2NHQ6_RHIMU</name>
<organism evidence="1">
    <name type="scientific">Rhizophora mucronata</name>
    <name type="common">Asiatic mangrove</name>
    <dbReference type="NCBI Taxonomy" id="61149"/>
    <lineage>
        <taxon>Eukaryota</taxon>
        <taxon>Viridiplantae</taxon>
        <taxon>Streptophyta</taxon>
        <taxon>Embryophyta</taxon>
        <taxon>Tracheophyta</taxon>
        <taxon>Spermatophyta</taxon>
        <taxon>Magnoliopsida</taxon>
        <taxon>eudicotyledons</taxon>
        <taxon>Gunneridae</taxon>
        <taxon>Pentapetalae</taxon>
        <taxon>rosids</taxon>
        <taxon>fabids</taxon>
        <taxon>Malpighiales</taxon>
        <taxon>Rhizophoraceae</taxon>
        <taxon>Rhizophora</taxon>
    </lineage>
</organism>
<evidence type="ECO:0000313" key="1">
    <source>
        <dbReference type="EMBL" id="MBX41999.1"/>
    </source>
</evidence>
<reference evidence="1" key="1">
    <citation type="submission" date="2018-02" db="EMBL/GenBank/DDBJ databases">
        <title>Rhizophora mucronata_Transcriptome.</title>
        <authorList>
            <person name="Meera S.P."/>
            <person name="Sreeshan A."/>
            <person name="Augustine A."/>
        </authorList>
    </citation>
    <scope>NUCLEOTIDE SEQUENCE</scope>
    <source>
        <tissue evidence="1">Leaf</tissue>
    </source>
</reference>
<protein>
    <submittedName>
        <fullName evidence="1">Uncharacterized protein</fullName>
    </submittedName>
</protein>
<dbReference type="AlphaFoldDB" id="A0A2P2NHQ6"/>
<accession>A0A2P2NHQ6</accession>
<dbReference type="EMBL" id="GGEC01061515">
    <property type="protein sequence ID" value="MBX41999.1"/>
    <property type="molecule type" value="Transcribed_RNA"/>
</dbReference>
<sequence>MNWGVRIVVFVDDVRV</sequence>